<accession>A0A1D6JJC0</accession>
<dbReference type="InterPro" id="IPR029099">
    <property type="entry name" value="Pribosyltran_N"/>
</dbReference>
<dbReference type="FunFam" id="3.40.50.2020:FF:000007">
    <property type="entry name" value="Ribose-phosphate pyrophosphokinase"/>
    <property type="match status" value="1"/>
</dbReference>
<evidence type="ECO:0000259" key="11">
    <source>
        <dbReference type="Pfam" id="PF00156"/>
    </source>
</evidence>
<evidence type="ECO:0000313" key="13">
    <source>
        <dbReference type="EMBL" id="ONL92444.1"/>
    </source>
</evidence>
<evidence type="ECO:0000256" key="10">
    <source>
        <dbReference type="ARBA" id="ARBA00049535"/>
    </source>
</evidence>
<dbReference type="InterPro" id="IPR005946">
    <property type="entry name" value="Rib-P_diPkinase"/>
</dbReference>
<gene>
    <name evidence="13" type="ORF">ZEAMMB73_Zm00001d027256</name>
</gene>
<dbReference type="eggNOG" id="KOG1448">
    <property type="taxonomic scope" value="Eukaryota"/>
</dbReference>
<feature type="domain" description="Ribose-phosphate pyrophosphokinase N-terminal" evidence="12">
    <location>
        <begin position="11"/>
        <end position="96"/>
    </location>
</feature>
<evidence type="ECO:0000256" key="9">
    <source>
        <dbReference type="ARBA" id="ARBA00022842"/>
    </source>
</evidence>
<evidence type="ECO:0000256" key="1">
    <source>
        <dbReference type="ARBA" id="ARBA00006478"/>
    </source>
</evidence>
<evidence type="ECO:0000256" key="7">
    <source>
        <dbReference type="ARBA" id="ARBA00022777"/>
    </source>
</evidence>
<dbReference type="STRING" id="4577.A0A1D6JJC0"/>
<dbReference type="InterPro" id="IPR000836">
    <property type="entry name" value="PRTase_dom"/>
</dbReference>
<evidence type="ECO:0000256" key="8">
    <source>
        <dbReference type="ARBA" id="ARBA00022840"/>
    </source>
</evidence>
<evidence type="ECO:0000256" key="5">
    <source>
        <dbReference type="ARBA" id="ARBA00022727"/>
    </source>
</evidence>
<dbReference type="GO" id="GO:0000287">
    <property type="term" value="F:magnesium ion binding"/>
    <property type="evidence" value="ECO:0007669"/>
    <property type="project" value="InterPro"/>
</dbReference>
<dbReference type="GO" id="GO:0009165">
    <property type="term" value="P:nucleotide biosynthetic process"/>
    <property type="evidence" value="ECO:0007669"/>
    <property type="project" value="UniProtKB-KW"/>
</dbReference>
<dbReference type="InterPro" id="IPR029057">
    <property type="entry name" value="PRTase-like"/>
</dbReference>
<dbReference type="SMART" id="SM01400">
    <property type="entry name" value="Pribosyltran_N"/>
    <property type="match status" value="1"/>
</dbReference>
<dbReference type="GO" id="GO:0005524">
    <property type="term" value="F:ATP binding"/>
    <property type="evidence" value="ECO:0007669"/>
    <property type="project" value="UniProtKB-KW"/>
</dbReference>
<name>A0A1D6JJC0_MAIZE</name>
<comment type="similarity">
    <text evidence="1">Belongs to the ribose-phosphate pyrophosphokinase family.</text>
</comment>
<keyword evidence="7 13" id="KW-0418">Kinase</keyword>
<evidence type="ECO:0000256" key="6">
    <source>
        <dbReference type="ARBA" id="ARBA00022741"/>
    </source>
</evidence>
<keyword evidence="3" id="KW-0808">Transferase</keyword>
<dbReference type="CDD" id="cd06223">
    <property type="entry name" value="PRTases_typeI"/>
    <property type="match status" value="1"/>
</dbReference>
<evidence type="ECO:0000256" key="4">
    <source>
        <dbReference type="ARBA" id="ARBA00022723"/>
    </source>
</evidence>
<dbReference type="SMR" id="A0A1D6JJC0"/>
<keyword evidence="6" id="KW-0547">Nucleotide-binding</keyword>
<dbReference type="SUPFAM" id="SSF53271">
    <property type="entry name" value="PRTase-like"/>
    <property type="match status" value="3"/>
</dbReference>
<dbReference type="GO" id="GO:0004749">
    <property type="term" value="F:ribose phosphate diphosphokinase activity"/>
    <property type="evidence" value="ECO:0007669"/>
    <property type="project" value="UniProtKB-EC"/>
</dbReference>
<dbReference type="PANTHER" id="PTHR10210:SF85">
    <property type="entry name" value="OS02G0517564 PROTEIN"/>
    <property type="match status" value="1"/>
</dbReference>
<dbReference type="InParanoid" id="A0A1D6JJC0"/>
<dbReference type="Gene3D" id="3.40.50.2020">
    <property type="match status" value="3"/>
</dbReference>
<evidence type="ECO:0000256" key="2">
    <source>
        <dbReference type="ARBA" id="ARBA00013247"/>
    </source>
</evidence>
<comment type="catalytic activity">
    <reaction evidence="10">
        <text>D-ribose 5-phosphate + ATP = 5-phospho-alpha-D-ribose 1-diphosphate + AMP + H(+)</text>
        <dbReference type="Rhea" id="RHEA:15609"/>
        <dbReference type="ChEBI" id="CHEBI:15378"/>
        <dbReference type="ChEBI" id="CHEBI:30616"/>
        <dbReference type="ChEBI" id="CHEBI:58017"/>
        <dbReference type="ChEBI" id="CHEBI:78346"/>
        <dbReference type="ChEBI" id="CHEBI:456215"/>
        <dbReference type="EC" id="2.7.6.1"/>
    </reaction>
</comment>
<protein>
    <recommendedName>
        <fullName evidence="2">ribose-phosphate diphosphokinase</fullName>
        <ecNumber evidence="2">2.7.6.1</ecNumber>
    </recommendedName>
</protein>
<evidence type="ECO:0000259" key="12">
    <source>
        <dbReference type="Pfam" id="PF13793"/>
    </source>
</evidence>
<dbReference type="PANTHER" id="PTHR10210">
    <property type="entry name" value="RIBOSE-PHOSPHATE DIPHOSPHOKINASE FAMILY MEMBER"/>
    <property type="match status" value="1"/>
</dbReference>
<dbReference type="Pfam" id="PF13793">
    <property type="entry name" value="Pribosyltran_N"/>
    <property type="match status" value="1"/>
</dbReference>
<keyword evidence="8" id="KW-0067">ATP-binding</keyword>
<evidence type="ECO:0000256" key="3">
    <source>
        <dbReference type="ARBA" id="ARBA00022679"/>
    </source>
</evidence>
<dbReference type="EC" id="2.7.6.1" evidence="2"/>
<dbReference type="Pfam" id="PF00156">
    <property type="entry name" value="Pribosyltran"/>
    <property type="match status" value="1"/>
</dbReference>
<dbReference type="GO" id="GO:0016301">
    <property type="term" value="F:kinase activity"/>
    <property type="evidence" value="ECO:0007669"/>
    <property type="project" value="UniProtKB-KW"/>
</dbReference>
<dbReference type="AlphaFoldDB" id="A0A1D6JJC0"/>
<sequence>MVAQLGQGRRREISCYLGLELRQIKIERFVDGGIYVQLEESVHGCDVFQVQPTCPPSNENLMELLIMIDACRRASAKNINAGIPYFGYARADKKVQGARLHRRQAGGQPHHGGRRPPRAGLRTPLGSVHRLLRHPRGPRVHSQPIILDYLASKTICPEDVVVVSPDMGGVARPRAFAKKLSDAPLAIVDKRRPGHNQAEVVHLIDDVRGKVVVMLSDAPLAIVDKRRPGHNQAEVVHLIHDVRGKVVVMVDGMINTTENISKGAELLHKGSASCVHLQHPRGPQQPTRAPEALQRPLPGGDHHQHRAGAQLTVLSVANLLGETIWRVHDDCSVSSIFQ</sequence>
<dbReference type="EMBL" id="CM007647">
    <property type="protein sequence ID" value="ONL92444.1"/>
    <property type="molecule type" value="Genomic_DNA"/>
</dbReference>
<feature type="domain" description="Phosphoribosyltransferase" evidence="11">
    <location>
        <begin position="158"/>
        <end position="278"/>
    </location>
</feature>
<keyword evidence="5" id="KW-0545">Nucleotide biosynthesis</keyword>
<proteinExistence type="inferred from homology"/>
<organism evidence="13">
    <name type="scientific">Zea mays</name>
    <name type="common">Maize</name>
    <dbReference type="NCBI Taxonomy" id="4577"/>
    <lineage>
        <taxon>Eukaryota</taxon>
        <taxon>Viridiplantae</taxon>
        <taxon>Streptophyta</taxon>
        <taxon>Embryophyta</taxon>
        <taxon>Tracheophyta</taxon>
        <taxon>Spermatophyta</taxon>
        <taxon>Magnoliopsida</taxon>
        <taxon>Liliopsida</taxon>
        <taxon>Poales</taxon>
        <taxon>Poaceae</taxon>
        <taxon>PACMAD clade</taxon>
        <taxon>Panicoideae</taxon>
        <taxon>Andropogonodae</taxon>
        <taxon>Andropogoneae</taxon>
        <taxon>Tripsacinae</taxon>
        <taxon>Zea</taxon>
    </lineage>
</organism>
<keyword evidence="4" id="KW-0479">Metal-binding</keyword>
<keyword evidence="9" id="KW-0460">Magnesium</keyword>
<dbReference type="PaxDb" id="4577-GRMZM2G471814_P01"/>
<reference evidence="13" key="1">
    <citation type="submission" date="2015-12" db="EMBL/GenBank/DDBJ databases">
        <title>Update maize B73 reference genome by single molecule sequencing technologies.</title>
        <authorList>
            <consortium name="Maize Genome Sequencing Project"/>
            <person name="Ware D."/>
        </authorList>
    </citation>
    <scope>NUCLEOTIDE SEQUENCE [LARGE SCALE GENOMIC DNA]</scope>
    <source>
        <tissue evidence="13">Seedling</tissue>
    </source>
</reference>